<dbReference type="EMBL" id="CAJVCH010174123">
    <property type="protein sequence ID" value="CAG7729154.1"/>
    <property type="molecule type" value="Genomic_DNA"/>
</dbReference>
<evidence type="ECO:0000256" key="4">
    <source>
        <dbReference type="ARBA" id="ARBA00022552"/>
    </source>
</evidence>
<organism evidence="9 10">
    <name type="scientific">Allacma fusca</name>
    <dbReference type="NCBI Taxonomy" id="39272"/>
    <lineage>
        <taxon>Eukaryota</taxon>
        <taxon>Metazoa</taxon>
        <taxon>Ecdysozoa</taxon>
        <taxon>Arthropoda</taxon>
        <taxon>Hexapoda</taxon>
        <taxon>Collembola</taxon>
        <taxon>Symphypleona</taxon>
        <taxon>Sminthuridae</taxon>
        <taxon>Allacma</taxon>
    </lineage>
</organism>
<keyword evidence="10" id="KW-1185">Reference proteome</keyword>
<keyword evidence="4" id="KW-0698">rRNA processing</keyword>
<evidence type="ECO:0000256" key="6">
    <source>
        <dbReference type="ARBA" id="ARBA00024695"/>
    </source>
</evidence>
<evidence type="ECO:0000313" key="9">
    <source>
        <dbReference type="EMBL" id="CAG7729154.1"/>
    </source>
</evidence>
<keyword evidence="8" id="KW-0472">Membrane</keyword>
<reference evidence="9" key="1">
    <citation type="submission" date="2021-06" db="EMBL/GenBank/DDBJ databases">
        <authorList>
            <person name="Hodson N. C."/>
            <person name="Mongue J. A."/>
            <person name="Jaron S. K."/>
        </authorList>
    </citation>
    <scope>NUCLEOTIDE SEQUENCE</scope>
</reference>
<dbReference type="PANTHER" id="PTHR23183">
    <property type="entry name" value="NOP14"/>
    <property type="match status" value="1"/>
</dbReference>
<dbReference type="InterPro" id="IPR007276">
    <property type="entry name" value="Nop14"/>
</dbReference>
<feature type="transmembrane region" description="Helical" evidence="8">
    <location>
        <begin position="109"/>
        <end position="130"/>
    </location>
</feature>
<dbReference type="PANTHER" id="PTHR23183:SF0">
    <property type="entry name" value="NUCLEOLAR PROTEIN 14"/>
    <property type="match status" value="1"/>
</dbReference>
<evidence type="ECO:0000313" key="10">
    <source>
        <dbReference type="Proteomes" id="UP000708208"/>
    </source>
</evidence>
<keyword evidence="8" id="KW-0812">Transmembrane</keyword>
<name>A0A8J2P304_9HEXA</name>
<dbReference type="OrthoDB" id="441771at2759"/>
<comment type="function">
    <text evidence="6">Involved in nucleolar processing of pre-18S ribosomal RNA. Has a role in the nuclear export of 40S pre-ribosomal subunit to the cytoplasm.</text>
</comment>
<proteinExistence type="inferred from homology"/>
<feature type="transmembrane region" description="Helical" evidence="8">
    <location>
        <begin position="82"/>
        <end position="103"/>
    </location>
</feature>
<evidence type="ECO:0000256" key="5">
    <source>
        <dbReference type="ARBA" id="ARBA00023242"/>
    </source>
</evidence>
<accession>A0A8J2P304</accession>
<dbReference type="Proteomes" id="UP000708208">
    <property type="component" value="Unassembled WGS sequence"/>
</dbReference>
<keyword evidence="5" id="KW-0539">Nucleus</keyword>
<feature type="compositionally biased region" description="Acidic residues" evidence="7">
    <location>
        <begin position="334"/>
        <end position="344"/>
    </location>
</feature>
<comment type="caution">
    <text evidence="9">The sequence shown here is derived from an EMBL/GenBank/DDBJ whole genome shotgun (WGS) entry which is preliminary data.</text>
</comment>
<dbReference type="Pfam" id="PF04147">
    <property type="entry name" value="Nop14"/>
    <property type="match status" value="2"/>
</dbReference>
<gene>
    <name evidence="9" type="ORF">AFUS01_LOCUS17890</name>
</gene>
<feature type="transmembrane region" description="Helical" evidence="8">
    <location>
        <begin position="21"/>
        <end position="43"/>
    </location>
</feature>
<dbReference type="AlphaFoldDB" id="A0A8J2P304"/>
<comment type="subcellular location">
    <subcellularLocation>
        <location evidence="1">Nucleus</location>
        <location evidence="1">Nucleolus</location>
    </subcellularLocation>
</comment>
<feature type="transmembrane region" description="Helical" evidence="8">
    <location>
        <begin position="49"/>
        <end position="70"/>
    </location>
</feature>
<evidence type="ECO:0000256" key="8">
    <source>
        <dbReference type="SAM" id="Phobius"/>
    </source>
</evidence>
<evidence type="ECO:0000256" key="2">
    <source>
        <dbReference type="ARBA" id="ARBA00007466"/>
    </source>
</evidence>
<dbReference type="GO" id="GO:0030692">
    <property type="term" value="C:Noc4p-Nop14p complex"/>
    <property type="evidence" value="ECO:0007669"/>
    <property type="project" value="TreeGrafter"/>
</dbReference>
<keyword evidence="8" id="KW-1133">Transmembrane helix</keyword>
<keyword evidence="3" id="KW-0690">Ribosome biogenesis</keyword>
<comment type="similarity">
    <text evidence="2">Belongs to the NOP14 family.</text>
</comment>
<dbReference type="GO" id="GO:0030490">
    <property type="term" value="P:maturation of SSU-rRNA"/>
    <property type="evidence" value="ECO:0007669"/>
    <property type="project" value="TreeGrafter"/>
</dbReference>
<evidence type="ECO:0000256" key="1">
    <source>
        <dbReference type="ARBA" id="ARBA00004604"/>
    </source>
</evidence>
<evidence type="ECO:0000256" key="3">
    <source>
        <dbReference type="ARBA" id="ARBA00022517"/>
    </source>
</evidence>
<feature type="region of interest" description="Disordered" evidence="7">
    <location>
        <begin position="331"/>
        <end position="350"/>
    </location>
</feature>
<evidence type="ECO:0008006" key="11">
    <source>
        <dbReference type="Google" id="ProtNLM"/>
    </source>
</evidence>
<sequence>MNLKNFTDRESCWCASRSWAVTVGVIQIITSFMFVILHIRSFITVGAGASSAIGLVGWIIVAIMSVVLLIGVQKNDLFKIQLWLYFTIVSIPLSFVVNAIILFQHPDMLAFTTTMCFITFLGLLSARIVYTHWNEVKSLKSIIPEPTQGQFQQKGSYTREINEVEKVQEVQPGRSKTFWRCEVFWRWKVFWRLNKRKQDVLGRVQKYEKGMPGVSRGKANEIRRATLLKEYKQRNKSNVVLDRRIGEKNKAMPEEDKLIRRAAVEKTRQYKKKSIFSLGEEDELLTHKGKPLVNVDRYEDPREQSDSEDELLSEAFVGDANFGGGFLRVKPDQEIESEQEETEDGNVNRRKSRDEIIAELILASKKRKFEKAKESDENYEKIQDLDAEFKTVEFKNLLNQLQAPKKPPKGSLSAEELLAKIREENNMPSTNVIENAKTVAKSQENEKPDKIPEKVDYDRLVRELQFEKKKARPSDLPQLGVEQIQTDREDLLEQLKDTGLSEELKAKLEKILNGVFEAKGGDKTQLPDVLSGLIGFFLKNLQYYGNVNEEEPGQKISVFSNNFKDFCDVLIPPMYSLFVANTVGCTKRFLEHLTQAQEEFQKTKSRPLNLQSIALLHLCPKIFPTTESRHFVLTPASILLLEIIGEGKMSTAQSSFRILHSACILYEFVQESKRYVPEVITFLWSIVLCYCARTAQNSNLMAPNVRKARELLSALPSVLEESRVEYSDSDSQSDLTTPTETGSLFPEQFLTLVLSLLEKFILLYEYLPSSQEIFRPIAKSLKEMIVSSEVIKTSVEKLTGLIENLKGNKEFLRIAAEKPKPLRLYEPLIDEDFDGTRKRRLPRQKQEEARLAHKVKKEFKSAVREIKKDNAFLARQQLRDQMSLDTERKRKVKELLGSLANQEGDYQKLKRKKK</sequence>
<dbReference type="GO" id="GO:0032040">
    <property type="term" value="C:small-subunit processome"/>
    <property type="evidence" value="ECO:0007669"/>
    <property type="project" value="InterPro"/>
</dbReference>
<evidence type="ECO:0000256" key="7">
    <source>
        <dbReference type="SAM" id="MobiDB-lite"/>
    </source>
</evidence>
<protein>
    <recommendedName>
        <fullName evidence="11">Nucleolar protein 14</fullName>
    </recommendedName>
</protein>